<evidence type="ECO:0000313" key="2">
    <source>
        <dbReference type="EMBL" id="KAG6934145.1"/>
    </source>
</evidence>
<dbReference type="InterPro" id="IPR001855">
    <property type="entry name" value="Defensin_beta-like"/>
</dbReference>
<proteinExistence type="predicted"/>
<dbReference type="GO" id="GO:0006952">
    <property type="term" value="P:defense response"/>
    <property type="evidence" value="ECO:0007669"/>
    <property type="project" value="InterPro"/>
</dbReference>
<dbReference type="EMBL" id="JAHGAV010000061">
    <property type="protein sequence ID" value="KAG6934145.1"/>
    <property type="molecule type" value="Genomic_DNA"/>
</dbReference>
<comment type="caution">
    <text evidence="2">The sequence shown here is derived from an EMBL/GenBank/DDBJ whole genome shotgun (WGS) entry which is preliminary data.</text>
</comment>
<organism evidence="2 3">
    <name type="scientific">Chelydra serpentina</name>
    <name type="common">Snapping turtle</name>
    <name type="synonym">Testudo serpentina</name>
    <dbReference type="NCBI Taxonomy" id="8475"/>
    <lineage>
        <taxon>Eukaryota</taxon>
        <taxon>Metazoa</taxon>
        <taxon>Chordata</taxon>
        <taxon>Craniata</taxon>
        <taxon>Vertebrata</taxon>
        <taxon>Euteleostomi</taxon>
        <taxon>Archelosauria</taxon>
        <taxon>Testudinata</taxon>
        <taxon>Testudines</taxon>
        <taxon>Cryptodira</taxon>
        <taxon>Durocryptodira</taxon>
        <taxon>Americhelydia</taxon>
        <taxon>Chelydroidea</taxon>
        <taxon>Chelydridae</taxon>
        <taxon>Chelydra</taxon>
    </lineage>
</organism>
<dbReference type="AlphaFoldDB" id="A0A8T1T050"/>
<evidence type="ECO:0000259" key="1">
    <source>
        <dbReference type="Pfam" id="PF00711"/>
    </source>
</evidence>
<dbReference type="GO" id="GO:0005576">
    <property type="term" value="C:extracellular region"/>
    <property type="evidence" value="ECO:0007669"/>
    <property type="project" value="InterPro"/>
</dbReference>
<accession>A0A8T1T050</accession>
<keyword evidence="3" id="KW-1185">Reference proteome</keyword>
<dbReference type="Proteomes" id="UP000765507">
    <property type="component" value="Unassembled WGS sequence"/>
</dbReference>
<sequence>MTWPGISEWEMPVILEIKLCRMMMTLFLSAEFSQAQNLNRRCVLRGGTCFYRTCPPFIKTFLGRCSKGGVCCGRGL</sequence>
<name>A0A8T1T050_CHESE</name>
<evidence type="ECO:0000313" key="3">
    <source>
        <dbReference type="Proteomes" id="UP000765507"/>
    </source>
</evidence>
<reference evidence="2 3" key="1">
    <citation type="journal article" date="2020" name="G3 (Bethesda)">
        <title>Draft Genome of the Common Snapping Turtle, Chelydra serpentina, a Model for Phenotypic Plasticity in Reptiles.</title>
        <authorList>
            <person name="Das D."/>
            <person name="Singh S.K."/>
            <person name="Bierstedt J."/>
            <person name="Erickson A."/>
            <person name="Galli G.L.J."/>
            <person name="Crossley D.A. 2nd"/>
            <person name="Rhen T."/>
        </authorList>
    </citation>
    <scope>NUCLEOTIDE SEQUENCE [LARGE SCALE GENOMIC DNA]</scope>
    <source>
        <strain evidence="2">KW</strain>
    </source>
</reference>
<dbReference type="Pfam" id="PF00711">
    <property type="entry name" value="Defensin_beta"/>
    <property type="match status" value="1"/>
</dbReference>
<protein>
    <recommendedName>
        <fullName evidence="1">Beta-defensin-like domain-containing protein</fullName>
    </recommendedName>
</protein>
<feature type="domain" description="Beta-defensin-like" evidence="1">
    <location>
        <begin position="41"/>
        <end position="72"/>
    </location>
</feature>
<gene>
    <name evidence="2" type="ORF">G0U57_017745</name>
</gene>